<comment type="caution">
    <text evidence="1">The sequence shown here is derived from an EMBL/GenBank/DDBJ whole genome shotgun (WGS) entry which is preliminary data.</text>
</comment>
<protein>
    <submittedName>
        <fullName evidence="1">Uncharacterized protein</fullName>
    </submittedName>
</protein>
<evidence type="ECO:0000313" key="2">
    <source>
        <dbReference type="Proteomes" id="UP001491691"/>
    </source>
</evidence>
<reference evidence="1 2" key="1">
    <citation type="submission" date="2024-04" db="EMBL/GenBank/DDBJ databases">
        <title>Human intestinal bacterial collection.</title>
        <authorList>
            <person name="Pauvert C."/>
            <person name="Hitch T.C.A."/>
            <person name="Clavel T."/>
        </authorList>
    </citation>
    <scope>NUCLEOTIDE SEQUENCE [LARGE SCALE GENOMIC DNA]</scope>
    <source>
        <strain evidence="1 2">CLA-SR-H019</strain>
    </source>
</reference>
<gene>
    <name evidence="1" type="ORF">AAA073_08685</name>
</gene>
<name>A0ABV1J3L3_9FIRM</name>
<sequence length="95" mass="11108">MLNTSGLLFTLNSDGSAEIGYEDYDVEIFDGADYEVMYYLDKNNFKLLLDALGISKKDNIEKYLIDEFDKNFDSNKFEDFCNEKHIEFKRNVHIG</sequence>
<evidence type="ECO:0000313" key="1">
    <source>
        <dbReference type="EMBL" id="MEQ3347507.1"/>
    </source>
</evidence>
<proteinExistence type="predicted"/>
<dbReference type="RefSeq" id="WP_349189357.1">
    <property type="nucleotide sequence ID" value="NZ_JBBNPP010000024.1"/>
</dbReference>
<dbReference type="Proteomes" id="UP001491691">
    <property type="component" value="Unassembled WGS sequence"/>
</dbReference>
<dbReference type="EMBL" id="JBBNPP010000024">
    <property type="protein sequence ID" value="MEQ3347507.1"/>
    <property type="molecule type" value="Genomic_DNA"/>
</dbReference>
<accession>A0ABV1J3L3</accession>
<keyword evidence="2" id="KW-1185">Reference proteome</keyword>
<organism evidence="1 2">
    <name type="scientific">Peptoniphilus senegalensis</name>
    <dbReference type="NCBI Taxonomy" id="1465757"/>
    <lineage>
        <taxon>Bacteria</taxon>
        <taxon>Bacillati</taxon>
        <taxon>Bacillota</taxon>
        <taxon>Tissierellia</taxon>
        <taxon>Tissierellales</taxon>
        <taxon>Peptoniphilaceae</taxon>
        <taxon>Peptoniphilus</taxon>
    </lineage>
</organism>